<reference evidence="11 12" key="1">
    <citation type="journal article" date="2018" name="Environ. Microbiol.">
        <title>Ecological and genomic features of two widespread freshwater picocyanobacteria.</title>
        <authorList>
            <person name="Cabello-Yeves P.J."/>
            <person name="Picazo A."/>
            <person name="Camacho A."/>
            <person name="Callieri C."/>
            <person name="Rosselli R."/>
            <person name="Roda-Garcia J.J."/>
            <person name="Coutinho F.H."/>
            <person name="Rodriguez-Valera F."/>
        </authorList>
    </citation>
    <scope>NUCLEOTIDE SEQUENCE [LARGE SCALE GENOMIC DNA]</scope>
    <source>
        <strain evidence="11 12">Tous</strain>
    </source>
</reference>
<keyword evidence="8 9" id="KW-0472">Membrane</keyword>
<comment type="catalytic activity">
    <reaction evidence="9">
        <text>Release of signal peptides from bacterial membrane prolipoproteins. Hydrolyzes -Xaa-Yaa-Zaa-|-(S,diacylglyceryl)Cys-, in which Xaa is hydrophobic (preferably Leu), and Yaa (Ala or Ser) and Zaa (Gly or Ala) have small, neutral side chains.</text>
        <dbReference type="EC" id="3.4.23.36"/>
    </reaction>
</comment>
<comment type="caution">
    <text evidence="9">Lacks conserved residue(s) required for the propagation of feature annotation.</text>
</comment>
<dbReference type="AlphaFoldDB" id="A0A2P7N0B1"/>
<dbReference type="HAMAP" id="MF_00161">
    <property type="entry name" value="LspA"/>
    <property type="match status" value="1"/>
</dbReference>
<name>A0A2P7N0B1_9CYAN</name>
<dbReference type="UniPathway" id="UPA00665"/>
<feature type="transmembrane region" description="Helical" evidence="9">
    <location>
        <begin position="64"/>
        <end position="80"/>
    </location>
</feature>
<keyword evidence="4 9" id="KW-0812">Transmembrane</keyword>
<evidence type="ECO:0000256" key="10">
    <source>
        <dbReference type="RuleBase" id="RU004181"/>
    </source>
</evidence>
<evidence type="ECO:0000256" key="3">
    <source>
        <dbReference type="ARBA" id="ARBA00022670"/>
    </source>
</evidence>
<feature type="transmembrane region" description="Helical" evidence="9">
    <location>
        <begin position="87"/>
        <end position="106"/>
    </location>
</feature>
<dbReference type="PANTHER" id="PTHR33695:SF1">
    <property type="entry name" value="LIPOPROTEIN SIGNAL PEPTIDASE"/>
    <property type="match status" value="1"/>
</dbReference>
<dbReference type="PRINTS" id="PR00781">
    <property type="entry name" value="LIPOSIGPTASE"/>
</dbReference>
<dbReference type="EC" id="3.4.23.36" evidence="9"/>
<comment type="similarity">
    <text evidence="1 9 10">Belongs to the peptidase A8 family.</text>
</comment>
<proteinExistence type="inferred from homology"/>
<dbReference type="GO" id="GO:0004190">
    <property type="term" value="F:aspartic-type endopeptidase activity"/>
    <property type="evidence" value="ECO:0007669"/>
    <property type="project" value="UniProtKB-UniRule"/>
</dbReference>
<feature type="active site" evidence="9">
    <location>
        <position position="132"/>
    </location>
</feature>
<feature type="transmembrane region" description="Helical" evidence="9">
    <location>
        <begin position="126"/>
        <end position="147"/>
    </location>
</feature>
<keyword evidence="7 9" id="KW-1133">Transmembrane helix</keyword>
<comment type="subcellular location">
    <subcellularLocation>
        <location evidence="9">Cell membrane</location>
        <topology evidence="9">Multi-pass membrane protein</topology>
    </subcellularLocation>
</comment>
<evidence type="ECO:0000256" key="9">
    <source>
        <dbReference type="HAMAP-Rule" id="MF_00161"/>
    </source>
</evidence>
<evidence type="ECO:0000256" key="5">
    <source>
        <dbReference type="ARBA" id="ARBA00022750"/>
    </source>
</evidence>
<comment type="function">
    <text evidence="9">This protein specifically catalyzes the removal of signal peptides from prolipoproteins.</text>
</comment>
<dbReference type="Proteomes" id="UP000243002">
    <property type="component" value="Unassembled WGS sequence"/>
</dbReference>
<protein>
    <recommendedName>
        <fullName evidence="9">Lipoprotein signal peptidase</fullName>
        <ecNumber evidence="9">3.4.23.36</ecNumber>
    </recommendedName>
    <alternativeName>
        <fullName evidence="9">Prolipoprotein signal peptidase</fullName>
    </alternativeName>
    <alternativeName>
        <fullName evidence="9">Signal peptidase II</fullName>
        <shortName evidence="9">SPase II</shortName>
    </alternativeName>
</protein>
<dbReference type="EMBL" id="PXXO01000002">
    <property type="protein sequence ID" value="PSJ06861.1"/>
    <property type="molecule type" value="Genomic_DNA"/>
</dbReference>
<organism evidence="11 12">
    <name type="scientific">Cyanobium usitatum str. Tous</name>
    <dbReference type="NCBI Taxonomy" id="2116684"/>
    <lineage>
        <taxon>Bacteria</taxon>
        <taxon>Bacillati</taxon>
        <taxon>Cyanobacteriota</taxon>
        <taxon>Cyanophyceae</taxon>
        <taxon>Synechococcales</taxon>
        <taxon>Prochlorococcaceae</taxon>
        <taxon>Cyanobium</taxon>
    </lineage>
</organism>
<dbReference type="GO" id="GO:0005886">
    <property type="term" value="C:plasma membrane"/>
    <property type="evidence" value="ECO:0007669"/>
    <property type="project" value="UniProtKB-SubCell"/>
</dbReference>
<evidence type="ECO:0000256" key="1">
    <source>
        <dbReference type="ARBA" id="ARBA00006139"/>
    </source>
</evidence>
<evidence type="ECO:0000256" key="6">
    <source>
        <dbReference type="ARBA" id="ARBA00022801"/>
    </source>
</evidence>
<dbReference type="PANTHER" id="PTHR33695">
    <property type="entry name" value="LIPOPROTEIN SIGNAL PEPTIDASE"/>
    <property type="match status" value="1"/>
</dbReference>
<keyword evidence="2 9" id="KW-1003">Cell membrane</keyword>
<evidence type="ECO:0000256" key="2">
    <source>
        <dbReference type="ARBA" id="ARBA00022475"/>
    </source>
</evidence>
<evidence type="ECO:0000313" key="11">
    <source>
        <dbReference type="EMBL" id="PSJ06861.1"/>
    </source>
</evidence>
<dbReference type="InterPro" id="IPR001872">
    <property type="entry name" value="Peptidase_A8"/>
</dbReference>
<comment type="caution">
    <text evidence="11">The sequence shown here is derived from an EMBL/GenBank/DDBJ whole genome shotgun (WGS) entry which is preliminary data.</text>
</comment>
<comment type="pathway">
    <text evidence="9">Protein modification; lipoprotein biosynthesis (signal peptide cleavage).</text>
</comment>
<dbReference type="RefSeq" id="WP_106501832.1">
    <property type="nucleotide sequence ID" value="NZ_PXXO01000002.1"/>
</dbReference>
<accession>A0A2P7N0B1</accession>
<dbReference type="Pfam" id="PF01252">
    <property type="entry name" value="Peptidase_A8"/>
    <property type="match status" value="1"/>
</dbReference>
<dbReference type="OrthoDB" id="9810259at2"/>
<keyword evidence="3 9" id="KW-0645">Protease</keyword>
<evidence type="ECO:0000313" key="12">
    <source>
        <dbReference type="Proteomes" id="UP000243002"/>
    </source>
</evidence>
<dbReference type="NCBIfam" id="TIGR00077">
    <property type="entry name" value="lspA"/>
    <property type="match status" value="1"/>
</dbReference>
<evidence type="ECO:0000256" key="8">
    <source>
        <dbReference type="ARBA" id="ARBA00023136"/>
    </source>
</evidence>
<feature type="active site" evidence="9">
    <location>
        <position position="116"/>
    </location>
</feature>
<gene>
    <name evidence="9 11" type="primary">lspA</name>
    <name evidence="11" type="ORF">C7K55_02505</name>
</gene>
<evidence type="ECO:0000256" key="7">
    <source>
        <dbReference type="ARBA" id="ARBA00022989"/>
    </source>
</evidence>
<evidence type="ECO:0000256" key="4">
    <source>
        <dbReference type="ARBA" id="ARBA00022692"/>
    </source>
</evidence>
<dbReference type="GO" id="GO:0006508">
    <property type="term" value="P:proteolysis"/>
    <property type="evidence" value="ECO:0007669"/>
    <property type="project" value="UniProtKB-KW"/>
</dbReference>
<keyword evidence="5 9" id="KW-0064">Aspartyl protease</keyword>
<keyword evidence="6 9" id="KW-0378">Hydrolase</keyword>
<keyword evidence="12" id="KW-1185">Reference proteome</keyword>
<sequence length="155" mass="16239">MSRLRNLAYTSAALVLLLDQLSKALAVANLPLGSSSTFLPGLLSLQLVRNTGAAFSLFSGNPQLLGLVSLLVSIGVAVWIQRQGQLTLTRSLGIGLLLGGALGNGLDRWRLGYVVDFLALVPVSFPVFNLADVAINLAVLCFAIELLGNHGQASV</sequence>